<organism evidence="3 4">
    <name type="scientific">Silvimonas iriomotensis</name>
    <dbReference type="NCBI Taxonomy" id="449662"/>
    <lineage>
        <taxon>Bacteria</taxon>
        <taxon>Pseudomonadati</taxon>
        <taxon>Pseudomonadota</taxon>
        <taxon>Betaproteobacteria</taxon>
        <taxon>Neisseriales</taxon>
        <taxon>Chitinibacteraceae</taxon>
        <taxon>Silvimonas</taxon>
    </lineage>
</organism>
<evidence type="ECO:0000313" key="3">
    <source>
        <dbReference type="EMBL" id="GGP18833.1"/>
    </source>
</evidence>
<reference evidence="4" key="1">
    <citation type="journal article" date="2019" name="Int. J. Syst. Evol. Microbiol.">
        <title>The Global Catalogue of Microorganisms (GCM) 10K type strain sequencing project: providing services to taxonomists for standard genome sequencing and annotation.</title>
        <authorList>
            <consortium name="The Broad Institute Genomics Platform"/>
            <consortium name="The Broad Institute Genome Sequencing Center for Infectious Disease"/>
            <person name="Wu L."/>
            <person name="Ma J."/>
        </authorList>
    </citation>
    <scope>NUCLEOTIDE SEQUENCE [LARGE SCALE GENOMIC DNA]</scope>
    <source>
        <strain evidence="4">CGMCC 1.8859</strain>
    </source>
</reference>
<dbReference type="EMBL" id="BMLX01000001">
    <property type="protein sequence ID" value="GGP18833.1"/>
    <property type="molecule type" value="Genomic_DNA"/>
</dbReference>
<dbReference type="CDD" id="cd00093">
    <property type="entry name" value="HTH_XRE"/>
    <property type="match status" value="1"/>
</dbReference>
<sequence>MLFPVPDSDTLSDMLQSARKKLRLSQRQVAERTGMSQQNYARIEKNPGSVGFDTVLLVLAALGLDLQVDDRRHVQESGPDQAGLPTAVRPVRQVAAAVGVTGKTPAHSSGSGRTLPPGSIWHDETPEDF</sequence>
<dbReference type="InterPro" id="IPR010982">
    <property type="entry name" value="Lambda_DNA-bd_dom_sf"/>
</dbReference>
<dbReference type="InterPro" id="IPR001387">
    <property type="entry name" value="Cro/C1-type_HTH"/>
</dbReference>
<gene>
    <name evidence="3" type="ORF">GCM10010970_07620</name>
</gene>
<proteinExistence type="predicted"/>
<evidence type="ECO:0000313" key="4">
    <source>
        <dbReference type="Proteomes" id="UP000637267"/>
    </source>
</evidence>
<evidence type="ECO:0000259" key="2">
    <source>
        <dbReference type="PROSITE" id="PS50943"/>
    </source>
</evidence>
<dbReference type="Gene3D" id="1.10.260.40">
    <property type="entry name" value="lambda repressor-like DNA-binding domains"/>
    <property type="match status" value="1"/>
</dbReference>
<comment type="caution">
    <text evidence="3">The sequence shown here is derived from an EMBL/GenBank/DDBJ whole genome shotgun (WGS) entry which is preliminary data.</text>
</comment>
<protein>
    <recommendedName>
        <fullName evidence="2">HTH cro/C1-type domain-containing protein</fullName>
    </recommendedName>
</protein>
<dbReference type="PROSITE" id="PS50943">
    <property type="entry name" value="HTH_CROC1"/>
    <property type="match status" value="1"/>
</dbReference>
<accession>A0ABQ2P5U0</accession>
<dbReference type="Proteomes" id="UP000637267">
    <property type="component" value="Unassembled WGS sequence"/>
</dbReference>
<feature type="domain" description="HTH cro/C1-type" evidence="2">
    <location>
        <begin position="15"/>
        <end position="71"/>
    </location>
</feature>
<feature type="region of interest" description="Disordered" evidence="1">
    <location>
        <begin position="100"/>
        <end position="129"/>
    </location>
</feature>
<dbReference type="Pfam" id="PF01381">
    <property type="entry name" value="HTH_3"/>
    <property type="match status" value="1"/>
</dbReference>
<dbReference type="SUPFAM" id="SSF47413">
    <property type="entry name" value="lambda repressor-like DNA-binding domains"/>
    <property type="match status" value="1"/>
</dbReference>
<dbReference type="SMART" id="SM00530">
    <property type="entry name" value="HTH_XRE"/>
    <property type="match status" value="1"/>
</dbReference>
<dbReference type="RefSeq" id="WP_188702487.1">
    <property type="nucleotide sequence ID" value="NZ_BMLX01000001.1"/>
</dbReference>
<keyword evidence="4" id="KW-1185">Reference proteome</keyword>
<evidence type="ECO:0000256" key="1">
    <source>
        <dbReference type="SAM" id="MobiDB-lite"/>
    </source>
</evidence>
<name>A0ABQ2P5U0_9NEIS</name>